<dbReference type="OrthoDB" id="9788103at2"/>
<evidence type="ECO:0000256" key="2">
    <source>
        <dbReference type="ARBA" id="ARBA00022448"/>
    </source>
</evidence>
<feature type="transmembrane region" description="Helical" evidence="10">
    <location>
        <begin position="179"/>
        <end position="202"/>
    </location>
</feature>
<dbReference type="InterPro" id="IPR000515">
    <property type="entry name" value="MetI-like"/>
</dbReference>
<keyword evidence="2 10" id="KW-0813">Transport</keyword>
<comment type="caution">
    <text evidence="12">The sequence shown here is derived from an EMBL/GenBank/DDBJ whole genome shotgun (WGS) entry which is preliminary data.</text>
</comment>
<dbReference type="AlphaFoldDB" id="A0A4R0XT62"/>
<dbReference type="PANTHER" id="PTHR43386">
    <property type="entry name" value="OLIGOPEPTIDE TRANSPORT SYSTEM PERMEASE PROTEIN APPC"/>
    <property type="match status" value="1"/>
</dbReference>
<evidence type="ECO:0000256" key="5">
    <source>
        <dbReference type="ARBA" id="ARBA00022856"/>
    </source>
</evidence>
<feature type="transmembrane region" description="Helical" evidence="10">
    <location>
        <begin position="55"/>
        <end position="75"/>
    </location>
</feature>
<dbReference type="SUPFAM" id="SSF161098">
    <property type="entry name" value="MetI-like"/>
    <property type="match status" value="1"/>
</dbReference>
<evidence type="ECO:0000256" key="6">
    <source>
        <dbReference type="ARBA" id="ARBA00022927"/>
    </source>
</evidence>
<evidence type="ECO:0000256" key="7">
    <source>
        <dbReference type="ARBA" id="ARBA00022989"/>
    </source>
</evidence>
<organism evidence="12 13">
    <name type="scientific">Mycoplasma todarodis</name>
    <dbReference type="NCBI Taxonomy" id="1937191"/>
    <lineage>
        <taxon>Bacteria</taxon>
        <taxon>Bacillati</taxon>
        <taxon>Mycoplasmatota</taxon>
        <taxon>Mollicutes</taxon>
        <taxon>Mycoplasmataceae</taxon>
        <taxon>Mycoplasma</taxon>
    </lineage>
</organism>
<keyword evidence="3" id="KW-1003">Cell membrane</keyword>
<dbReference type="InterPro" id="IPR025966">
    <property type="entry name" value="OppC_N"/>
</dbReference>
<protein>
    <recommendedName>
        <fullName evidence="11">ABC transmembrane type-1 domain-containing protein</fullName>
    </recommendedName>
</protein>
<dbReference type="GO" id="GO:0015031">
    <property type="term" value="P:protein transport"/>
    <property type="evidence" value="ECO:0007669"/>
    <property type="project" value="UniProtKB-KW"/>
</dbReference>
<dbReference type="Gene3D" id="1.10.3720.10">
    <property type="entry name" value="MetI-like"/>
    <property type="match status" value="1"/>
</dbReference>
<dbReference type="GO" id="GO:0005886">
    <property type="term" value="C:plasma membrane"/>
    <property type="evidence" value="ECO:0007669"/>
    <property type="project" value="UniProtKB-SubCell"/>
</dbReference>
<feature type="domain" description="ABC transmembrane type-1" evidence="11">
    <location>
        <begin position="177"/>
        <end position="364"/>
    </location>
</feature>
<evidence type="ECO:0000256" key="10">
    <source>
        <dbReference type="RuleBase" id="RU363032"/>
    </source>
</evidence>
<evidence type="ECO:0000256" key="1">
    <source>
        <dbReference type="ARBA" id="ARBA00004651"/>
    </source>
</evidence>
<dbReference type="InterPro" id="IPR050366">
    <property type="entry name" value="BP-dependent_transpt_permease"/>
</dbReference>
<dbReference type="Pfam" id="PF12911">
    <property type="entry name" value="OppC_N"/>
    <property type="match status" value="1"/>
</dbReference>
<keyword evidence="4 10" id="KW-0812">Transmembrane</keyword>
<feature type="transmembrane region" description="Helical" evidence="10">
    <location>
        <begin position="342"/>
        <end position="364"/>
    </location>
</feature>
<comment type="similarity">
    <text evidence="9">Belongs to the binding-protein-dependent transport system permease family. OppBC subfamily.</text>
</comment>
<dbReference type="RefSeq" id="WP_131613517.1">
    <property type="nucleotide sequence ID" value="NZ_PSZP01000018.1"/>
</dbReference>
<dbReference type="Pfam" id="PF00528">
    <property type="entry name" value="BPD_transp_1"/>
    <property type="match status" value="1"/>
</dbReference>
<keyword evidence="5" id="KW-0571">Peptide transport</keyword>
<keyword evidence="6" id="KW-0653">Protein transport</keyword>
<dbReference type="CDD" id="cd06261">
    <property type="entry name" value="TM_PBP2"/>
    <property type="match status" value="1"/>
</dbReference>
<evidence type="ECO:0000256" key="9">
    <source>
        <dbReference type="ARBA" id="ARBA00024202"/>
    </source>
</evidence>
<dbReference type="PROSITE" id="PS50928">
    <property type="entry name" value="ABC_TM1"/>
    <property type="match status" value="1"/>
</dbReference>
<dbReference type="GO" id="GO:0015833">
    <property type="term" value="P:peptide transport"/>
    <property type="evidence" value="ECO:0007669"/>
    <property type="project" value="UniProtKB-KW"/>
</dbReference>
<name>A0A4R0XT62_9MOLU</name>
<evidence type="ECO:0000313" key="12">
    <source>
        <dbReference type="EMBL" id="TCG10927.1"/>
    </source>
</evidence>
<gene>
    <name evidence="12" type="ORF">C4B25_02685</name>
</gene>
<keyword evidence="13" id="KW-1185">Reference proteome</keyword>
<evidence type="ECO:0000256" key="3">
    <source>
        <dbReference type="ARBA" id="ARBA00022475"/>
    </source>
</evidence>
<keyword evidence="7 10" id="KW-1133">Transmembrane helix</keyword>
<dbReference type="InterPro" id="IPR035906">
    <property type="entry name" value="MetI-like_sf"/>
</dbReference>
<evidence type="ECO:0000259" key="11">
    <source>
        <dbReference type="PROSITE" id="PS50928"/>
    </source>
</evidence>
<proteinExistence type="inferred from homology"/>
<feature type="transmembrane region" description="Helical" evidence="10">
    <location>
        <begin position="222"/>
        <end position="249"/>
    </location>
</feature>
<dbReference type="EMBL" id="PSZP01000018">
    <property type="protein sequence ID" value="TCG10927.1"/>
    <property type="molecule type" value="Genomic_DNA"/>
</dbReference>
<sequence>MTSAEFNKEYNLQDINAKWFVVEEVKEKDDVQVVGKASTMSKDIFKRFFSNKWNWLFLSIVLIILALTIIVPLVSRYSELDPISKTKSNDIRLLQPTWAGNQTKVFLISIPEWNNGHGASLPFDTNNIESVSVIQSTGQVKVTVLNTLVKSHNIILGTDEVGRDVWTRLWIGTAWSLKLALLVAITETIIGVAIGVWIGFHVGKATDTIVMRIIEIFKSTPVLLWMILFATILGTGFWSIALVLILVGWTGPIWAARLFTLKVKDRDFILAAEVTGVTKFGRIYKHILPNIMGRLMVSFVLRVPAVIFFEATLIFLGMSVGAEGAATLGNLIQTGRSHILEQVYYVLGPVIVILLLTISLQNLANGLRDAFDPKISG</sequence>
<comment type="subcellular location">
    <subcellularLocation>
        <location evidence="1 10">Cell membrane</location>
        <topology evidence="1 10">Multi-pass membrane protein</topology>
    </subcellularLocation>
</comment>
<dbReference type="GO" id="GO:0055085">
    <property type="term" value="P:transmembrane transport"/>
    <property type="evidence" value="ECO:0007669"/>
    <property type="project" value="InterPro"/>
</dbReference>
<accession>A0A4R0XT62</accession>
<evidence type="ECO:0000256" key="4">
    <source>
        <dbReference type="ARBA" id="ARBA00022692"/>
    </source>
</evidence>
<feature type="transmembrane region" description="Helical" evidence="10">
    <location>
        <begin position="299"/>
        <end position="322"/>
    </location>
</feature>
<dbReference type="Proteomes" id="UP000291072">
    <property type="component" value="Unassembled WGS sequence"/>
</dbReference>
<evidence type="ECO:0000313" key="13">
    <source>
        <dbReference type="Proteomes" id="UP000291072"/>
    </source>
</evidence>
<evidence type="ECO:0000256" key="8">
    <source>
        <dbReference type="ARBA" id="ARBA00023136"/>
    </source>
</evidence>
<reference evidence="12 13" key="1">
    <citation type="submission" date="2018-02" db="EMBL/GenBank/DDBJ databases">
        <title>Mycoplasma marinum and Mycoplasma todarodis sp. nov., moderately halophilic and psychrotolerant mycoplasmas isolated from cephalopods.</title>
        <authorList>
            <person name="Viver T."/>
        </authorList>
    </citation>
    <scope>NUCLEOTIDE SEQUENCE [LARGE SCALE GENOMIC DNA]</scope>
    <source>
        <strain evidence="12 13">5H</strain>
    </source>
</reference>
<keyword evidence="8 10" id="KW-0472">Membrane</keyword>
<dbReference type="PANTHER" id="PTHR43386:SF24">
    <property type="entry name" value="OLIGOPEPTIDE TRANSPORT SYSTEM PERMEASE PROTEIN AMID"/>
    <property type="match status" value="1"/>
</dbReference>